<reference evidence="2" key="1">
    <citation type="submission" date="2021-01" db="EMBL/GenBank/DDBJ databases">
        <authorList>
            <consortium name="Genoscope - CEA"/>
            <person name="William W."/>
        </authorList>
    </citation>
    <scope>NUCLEOTIDE SEQUENCE</scope>
</reference>
<keyword evidence="1" id="KW-0175">Coiled coil</keyword>
<dbReference type="OrthoDB" id="313059at2759"/>
<organism evidence="2 3">
    <name type="scientific">Paramecium octaurelia</name>
    <dbReference type="NCBI Taxonomy" id="43137"/>
    <lineage>
        <taxon>Eukaryota</taxon>
        <taxon>Sar</taxon>
        <taxon>Alveolata</taxon>
        <taxon>Ciliophora</taxon>
        <taxon>Intramacronucleata</taxon>
        <taxon>Oligohymenophorea</taxon>
        <taxon>Peniculida</taxon>
        <taxon>Parameciidae</taxon>
        <taxon>Paramecium</taxon>
    </lineage>
</organism>
<gene>
    <name evidence="2" type="ORF">POCTA_138.1.T0280208</name>
</gene>
<proteinExistence type="predicted"/>
<feature type="coiled-coil region" evidence="1">
    <location>
        <begin position="225"/>
        <end position="323"/>
    </location>
</feature>
<evidence type="ECO:0000256" key="1">
    <source>
        <dbReference type="SAM" id="Coils"/>
    </source>
</evidence>
<accession>A0A8S1TI32</accession>
<dbReference type="Proteomes" id="UP000683925">
    <property type="component" value="Unassembled WGS sequence"/>
</dbReference>
<dbReference type="AlphaFoldDB" id="A0A8S1TI32"/>
<protein>
    <submittedName>
        <fullName evidence="2">Uncharacterized protein</fullName>
    </submittedName>
</protein>
<sequence>MKRVLSPERTMIALYDLDKPQNQSQRSFIVQSNTIIGDLLNQIKQNIDENYDIQLFLEKDKQFDGSPNTFVMNILKILPTRTFYYKKVLCQKNSSYQLQKSQQYQNEIQINEIKNRNNNINIQQQTTTQGEYQFGKPINNQNQQDQIGITKNQQGYGPTQNNYAKKILIKAEENLTQVSRPQNLTNTQNKQSNAFAADNLKYQSQSQIYSNQIQSQLSFQDPFLLQKEKQQIDQQNQDLKQQVINLNSKIKTYEGTIRDLQNQMEKIKSESQQSIQQFQYNNSKLKEENDKLKDENEKLKNENQRLKNENNTFQRNFIESQAKQQQQIDESKVYYNNQQKLRAQEINPQEKTKEQISLSSSQISQSQYNYQSKVYRNKCGHLIDISYISAQLSQAITSKSKALCNQCILPIQSKLCLLFEYGKQYLETKNSQDLWQLFNNLKRRQFISQEKLVKCSTQSCQFFCIWNQNLRYMQQINGFCPQCLRHTFNYNELSMSMYQTPQQNNYNYNQQQQQQQQWKSFN</sequence>
<dbReference type="OMA" id="CQFFCIW"/>
<name>A0A8S1TI32_PAROT</name>
<evidence type="ECO:0000313" key="3">
    <source>
        <dbReference type="Proteomes" id="UP000683925"/>
    </source>
</evidence>
<evidence type="ECO:0000313" key="2">
    <source>
        <dbReference type="EMBL" id="CAD8153801.1"/>
    </source>
</evidence>
<keyword evidence="3" id="KW-1185">Reference proteome</keyword>
<comment type="caution">
    <text evidence="2">The sequence shown here is derived from an EMBL/GenBank/DDBJ whole genome shotgun (WGS) entry which is preliminary data.</text>
</comment>
<dbReference type="EMBL" id="CAJJDP010000028">
    <property type="protein sequence ID" value="CAD8153801.1"/>
    <property type="molecule type" value="Genomic_DNA"/>
</dbReference>